<evidence type="ECO:0000313" key="1">
    <source>
        <dbReference type="EMBL" id="VEL27388.1"/>
    </source>
</evidence>
<sequence>MVGETLTSLSGEYFAILLSGFLKPLALPCRSRGSEAASFSAASYSLSSNEWSGELWPSKTIPMDCLVLVLRMIISDAFTNSSLVFNLLRSLLLMGGDDRGLSSRLSIVFIG</sequence>
<gene>
    <name evidence="1" type="ORF">PXEA_LOCUS20828</name>
</gene>
<organism evidence="1 2">
    <name type="scientific">Protopolystoma xenopodis</name>
    <dbReference type="NCBI Taxonomy" id="117903"/>
    <lineage>
        <taxon>Eukaryota</taxon>
        <taxon>Metazoa</taxon>
        <taxon>Spiralia</taxon>
        <taxon>Lophotrochozoa</taxon>
        <taxon>Platyhelminthes</taxon>
        <taxon>Monogenea</taxon>
        <taxon>Polyopisthocotylea</taxon>
        <taxon>Polystomatidea</taxon>
        <taxon>Polystomatidae</taxon>
        <taxon>Protopolystoma</taxon>
    </lineage>
</organism>
<reference evidence="1" key="1">
    <citation type="submission" date="2018-11" db="EMBL/GenBank/DDBJ databases">
        <authorList>
            <consortium name="Pathogen Informatics"/>
        </authorList>
    </citation>
    <scope>NUCLEOTIDE SEQUENCE</scope>
</reference>
<name>A0A448X3J9_9PLAT</name>
<accession>A0A448X3J9</accession>
<comment type="caution">
    <text evidence="1">The sequence shown here is derived from an EMBL/GenBank/DDBJ whole genome shotgun (WGS) entry which is preliminary data.</text>
</comment>
<keyword evidence="2" id="KW-1185">Reference proteome</keyword>
<proteinExistence type="predicted"/>
<dbReference type="Proteomes" id="UP000784294">
    <property type="component" value="Unassembled WGS sequence"/>
</dbReference>
<protein>
    <submittedName>
        <fullName evidence="1">Uncharacterized protein</fullName>
    </submittedName>
</protein>
<dbReference type="AlphaFoldDB" id="A0A448X3J9"/>
<dbReference type="EMBL" id="CAAALY010086920">
    <property type="protein sequence ID" value="VEL27388.1"/>
    <property type="molecule type" value="Genomic_DNA"/>
</dbReference>
<evidence type="ECO:0000313" key="2">
    <source>
        <dbReference type="Proteomes" id="UP000784294"/>
    </source>
</evidence>